<protein>
    <submittedName>
        <fullName evidence="5">Ankyrin-2</fullName>
    </submittedName>
</protein>
<dbReference type="PROSITE" id="PS50088">
    <property type="entry name" value="ANK_REPEAT"/>
    <property type="match status" value="2"/>
</dbReference>
<dbReference type="SUPFAM" id="SSF48403">
    <property type="entry name" value="Ankyrin repeat"/>
    <property type="match status" value="1"/>
</dbReference>
<dbReference type="Pfam" id="PF13637">
    <property type="entry name" value="Ank_4"/>
    <property type="match status" value="1"/>
</dbReference>
<dbReference type="PANTHER" id="PTHR24198">
    <property type="entry name" value="ANKYRIN REPEAT AND PROTEIN KINASE DOMAIN-CONTAINING PROTEIN"/>
    <property type="match status" value="1"/>
</dbReference>
<dbReference type="InterPro" id="IPR036770">
    <property type="entry name" value="Ankyrin_rpt-contain_sf"/>
</dbReference>
<comment type="caution">
    <text evidence="5">The sequence shown here is derived from an EMBL/GenBank/DDBJ whole genome shotgun (WGS) entry which is preliminary data.</text>
</comment>
<dbReference type="Gene3D" id="1.25.40.20">
    <property type="entry name" value="Ankyrin repeat-containing domain"/>
    <property type="match status" value="1"/>
</dbReference>
<feature type="repeat" description="ANK" evidence="3">
    <location>
        <begin position="382"/>
        <end position="406"/>
    </location>
</feature>
<feature type="repeat" description="ANK" evidence="3">
    <location>
        <begin position="349"/>
        <end position="375"/>
    </location>
</feature>
<feature type="region of interest" description="Disordered" evidence="4">
    <location>
        <begin position="1"/>
        <end position="32"/>
    </location>
</feature>
<evidence type="ECO:0000256" key="4">
    <source>
        <dbReference type="SAM" id="MobiDB-lite"/>
    </source>
</evidence>
<sequence>MTNHPPFDGSTEASQPHHTVTPSPPSQTMPTGLPYRPNELLCMIAVEIEGKVEEGMEGQNVERIKKNLAEASRAFSSLAISCRRLWDFFEPRLYALDASEQYPLSLWWAVQNYMLGTAIKSMDAGVDPLSCSPPPHGFSICFGEPEEDAGKPGTDSPQCLSDWDLDYQQKDGKLMLQDFKTFGMPEEEYRSYPSKVQQGLFPGLLSTEIPENASLQTPGHIRILDDAASDLRNILDVPDSYVVGSTDHDYAPETPDTYCYWMQDVEEDSRLWHACNFRDPDEDPLLTERRYGPSPFHLAAAIGALQIIREMDSREVPVDATCDLVCRCVRLNLFWAWTTRRNLGEDGHAAETALHIAICNNRLKMVRFLLSRGASPLLDPGMGSTALHLACLRGNLDIVRCLVEEGYPPDVEIPDKIGQTPLCTPAWDRRL</sequence>
<accession>A0A4V3HPE6</accession>
<keyword evidence="2 3" id="KW-0040">ANK repeat</keyword>
<feature type="compositionally biased region" description="Polar residues" evidence="4">
    <location>
        <begin position="11"/>
        <end position="21"/>
    </location>
</feature>
<keyword evidence="6" id="KW-1185">Reference proteome</keyword>
<gene>
    <name evidence="5" type="primary">ANK2</name>
    <name evidence="5" type="ORF">C8034_v012156</name>
</gene>
<dbReference type="PROSITE" id="PS50297">
    <property type="entry name" value="ANK_REP_REGION"/>
    <property type="match status" value="2"/>
</dbReference>
<dbReference type="SMART" id="SM00248">
    <property type="entry name" value="ANK"/>
    <property type="match status" value="3"/>
</dbReference>
<keyword evidence="1" id="KW-0677">Repeat</keyword>
<dbReference type="EMBL" id="QAPF01014821">
    <property type="protein sequence ID" value="TDZ10346.1"/>
    <property type="molecule type" value="Genomic_DNA"/>
</dbReference>
<organism evidence="5 6">
    <name type="scientific">Colletotrichum sidae</name>
    <dbReference type="NCBI Taxonomy" id="1347389"/>
    <lineage>
        <taxon>Eukaryota</taxon>
        <taxon>Fungi</taxon>
        <taxon>Dikarya</taxon>
        <taxon>Ascomycota</taxon>
        <taxon>Pezizomycotina</taxon>
        <taxon>Sordariomycetes</taxon>
        <taxon>Hypocreomycetidae</taxon>
        <taxon>Glomerellales</taxon>
        <taxon>Glomerellaceae</taxon>
        <taxon>Colletotrichum</taxon>
        <taxon>Colletotrichum orbiculare species complex</taxon>
    </lineage>
</organism>
<dbReference type="Proteomes" id="UP000295604">
    <property type="component" value="Unassembled WGS sequence"/>
</dbReference>
<evidence type="ECO:0000256" key="1">
    <source>
        <dbReference type="ARBA" id="ARBA00022737"/>
    </source>
</evidence>
<proteinExistence type="predicted"/>
<reference evidence="5 6" key="1">
    <citation type="submission" date="2018-11" db="EMBL/GenBank/DDBJ databases">
        <title>Genome sequence and assembly of Colletotrichum sidae.</title>
        <authorList>
            <person name="Gan P."/>
            <person name="Shirasu K."/>
        </authorList>
    </citation>
    <scope>NUCLEOTIDE SEQUENCE [LARGE SCALE GENOMIC DNA]</scope>
    <source>
        <strain evidence="5 6">CBS 518.97</strain>
    </source>
</reference>
<evidence type="ECO:0000256" key="2">
    <source>
        <dbReference type="ARBA" id="ARBA00023043"/>
    </source>
</evidence>
<dbReference type="PANTHER" id="PTHR24198:SF165">
    <property type="entry name" value="ANKYRIN REPEAT-CONTAINING PROTEIN-RELATED"/>
    <property type="match status" value="1"/>
</dbReference>
<name>A0A4V3HPE6_9PEZI</name>
<dbReference type="InterPro" id="IPR002110">
    <property type="entry name" value="Ankyrin_rpt"/>
</dbReference>
<evidence type="ECO:0000313" key="6">
    <source>
        <dbReference type="Proteomes" id="UP000295604"/>
    </source>
</evidence>
<evidence type="ECO:0000313" key="5">
    <source>
        <dbReference type="EMBL" id="TDZ10346.1"/>
    </source>
</evidence>
<dbReference type="AlphaFoldDB" id="A0A4V3HPE6"/>
<evidence type="ECO:0000256" key="3">
    <source>
        <dbReference type="PROSITE-ProRule" id="PRU00023"/>
    </source>
</evidence>